<dbReference type="GO" id="GO:0000976">
    <property type="term" value="F:transcription cis-regulatory region binding"/>
    <property type="evidence" value="ECO:0007669"/>
    <property type="project" value="TreeGrafter"/>
</dbReference>
<keyword evidence="3" id="KW-0805">Transcription regulation</keyword>
<dbReference type="Proteomes" id="UP000319143">
    <property type="component" value="Unassembled WGS sequence"/>
</dbReference>
<organism evidence="8 9">
    <name type="scientific">Novipirellula artificiosorum</name>
    <dbReference type="NCBI Taxonomy" id="2528016"/>
    <lineage>
        <taxon>Bacteria</taxon>
        <taxon>Pseudomonadati</taxon>
        <taxon>Planctomycetota</taxon>
        <taxon>Planctomycetia</taxon>
        <taxon>Pirellulales</taxon>
        <taxon>Pirellulaceae</taxon>
        <taxon>Novipirellula</taxon>
    </lineage>
</organism>
<sequence length="121" mass="13761">MSLHLLLVDTDTDLLATLQRYLERAGYRVSTAESGPQCEEQIRECRPDVLVLEPALPDDWGIKLLKRYSDANAWISVPVVVLSRRSPKHFSIQIEPYHVKPISMSVLIESIEKMAHGSFLM</sequence>
<evidence type="ECO:0000256" key="1">
    <source>
        <dbReference type="ARBA" id="ARBA00022553"/>
    </source>
</evidence>
<dbReference type="CDD" id="cd00156">
    <property type="entry name" value="REC"/>
    <property type="match status" value="1"/>
</dbReference>
<keyword evidence="2" id="KW-0902">Two-component regulatory system</keyword>
<dbReference type="PANTHER" id="PTHR48111">
    <property type="entry name" value="REGULATOR OF RPOS"/>
    <property type="match status" value="1"/>
</dbReference>
<evidence type="ECO:0000256" key="6">
    <source>
        <dbReference type="PROSITE-ProRule" id="PRU00169"/>
    </source>
</evidence>
<dbReference type="Pfam" id="PF00072">
    <property type="entry name" value="Response_reg"/>
    <property type="match status" value="1"/>
</dbReference>
<evidence type="ECO:0000256" key="3">
    <source>
        <dbReference type="ARBA" id="ARBA00023015"/>
    </source>
</evidence>
<reference evidence="8 9" key="1">
    <citation type="submission" date="2019-02" db="EMBL/GenBank/DDBJ databases">
        <title>Deep-cultivation of Planctomycetes and their phenomic and genomic characterization uncovers novel biology.</title>
        <authorList>
            <person name="Wiegand S."/>
            <person name="Jogler M."/>
            <person name="Boedeker C."/>
            <person name="Pinto D."/>
            <person name="Vollmers J."/>
            <person name="Rivas-Marin E."/>
            <person name="Kohn T."/>
            <person name="Peeters S.H."/>
            <person name="Heuer A."/>
            <person name="Rast P."/>
            <person name="Oberbeckmann S."/>
            <person name="Bunk B."/>
            <person name="Jeske O."/>
            <person name="Meyerdierks A."/>
            <person name="Storesund J.E."/>
            <person name="Kallscheuer N."/>
            <person name="Luecker S."/>
            <person name="Lage O.M."/>
            <person name="Pohl T."/>
            <person name="Merkel B.J."/>
            <person name="Hornburger P."/>
            <person name="Mueller R.-W."/>
            <person name="Bruemmer F."/>
            <person name="Labrenz M."/>
            <person name="Spormann A.M."/>
            <person name="Op Den Camp H."/>
            <person name="Overmann J."/>
            <person name="Amann R."/>
            <person name="Jetten M.S.M."/>
            <person name="Mascher T."/>
            <person name="Medema M.H."/>
            <person name="Devos D.P."/>
            <person name="Kaster A.-K."/>
            <person name="Ovreas L."/>
            <person name="Rohde M."/>
            <person name="Galperin M.Y."/>
            <person name="Jogler C."/>
        </authorList>
    </citation>
    <scope>NUCLEOTIDE SEQUENCE [LARGE SCALE GENOMIC DNA]</scope>
    <source>
        <strain evidence="8 9">Poly41</strain>
    </source>
</reference>
<dbReference type="InterPro" id="IPR001789">
    <property type="entry name" value="Sig_transdc_resp-reg_receiver"/>
</dbReference>
<keyword evidence="4" id="KW-0238">DNA-binding</keyword>
<evidence type="ECO:0000313" key="9">
    <source>
        <dbReference type="Proteomes" id="UP000319143"/>
    </source>
</evidence>
<dbReference type="SMART" id="SM00448">
    <property type="entry name" value="REC"/>
    <property type="match status" value="1"/>
</dbReference>
<dbReference type="GO" id="GO:0006355">
    <property type="term" value="P:regulation of DNA-templated transcription"/>
    <property type="evidence" value="ECO:0007669"/>
    <property type="project" value="TreeGrafter"/>
</dbReference>
<dbReference type="GO" id="GO:0005829">
    <property type="term" value="C:cytosol"/>
    <property type="evidence" value="ECO:0007669"/>
    <property type="project" value="TreeGrafter"/>
</dbReference>
<accession>A0A5C6DDG3</accession>
<keyword evidence="1" id="KW-0597">Phosphoprotein</keyword>
<evidence type="ECO:0000313" key="8">
    <source>
        <dbReference type="EMBL" id="TWU33731.1"/>
    </source>
</evidence>
<dbReference type="AlphaFoldDB" id="A0A5C6DDG3"/>
<dbReference type="InterPro" id="IPR011006">
    <property type="entry name" value="CheY-like_superfamily"/>
</dbReference>
<dbReference type="InterPro" id="IPR039420">
    <property type="entry name" value="WalR-like"/>
</dbReference>
<dbReference type="GO" id="GO:0032993">
    <property type="term" value="C:protein-DNA complex"/>
    <property type="evidence" value="ECO:0007669"/>
    <property type="project" value="TreeGrafter"/>
</dbReference>
<comment type="caution">
    <text evidence="6">Lacks conserved residue(s) required for the propagation of feature annotation.</text>
</comment>
<keyword evidence="5" id="KW-0804">Transcription</keyword>
<feature type="domain" description="Response regulatory" evidence="7">
    <location>
        <begin position="4"/>
        <end position="115"/>
    </location>
</feature>
<dbReference type="SUPFAM" id="SSF52172">
    <property type="entry name" value="CheY-like"/>
    <property type="match status" value="1"/>
</dbReference>
<name>A0A5C6DDG3_9BACT</name>
<evidence type="ECO:0000256" key="2">
    <source>
        <dbReference type="ARBA" id="ARBA00023012"/>
    </source>
</evidence>
<gene>
    <name evidence="8" type="primary">cseB</name>
    <name evidence="8" type="ORF">Poly41_47270</name>
</gene>
<proteinExistence type="predicted"/>
<comment type="caution">
    <text evidence="8">The sequence shown here is derived from an EMBL/GenBank/DDBJ whole genome shotgun (WGS) entry which is preliminary data.</text>
</comment>
<evidence type="ECO:0000256" key="5">
    <source>
        <dbReference type="ARBA" id="ARBA00023163"/>
    </source>
</evidence>
<keyword evidence="9" id="KW-1185">Reference proteome</keyword>
<evidence type="ECO:0000259" key="7">
    <source>
        <dbReference type="PROSITE" id="PS50110"/>
    </source>
</evidence>
<protein>
    <submittedName>
        <fullName evidence="8">Transcriptional regulatory protein CseB</fullName>
    </submittedName>
</protein>
<dbReference type="EMBL" id="SJPV01000009">
    <property type="protein sequence ID" value="TWU33731.1"/>
    <property type="molecule type" value="Genomic_DNA"/>
</dbReference>
<dbReference type="PANTHER" id="PTHR48111:SF1">
    <property type="entry name" value="TWO-COMPONENT RESPONSE REGULATOR ORR33"/>
    <property type="match status" value="1"/>
</dbReference>
<dbReference type="GO" id="GO:0000156">
    <property type="term" value="F:phosphorelay response regulator activity"/>
    <property type="evidence" value="ECO:0007669"/>
    <property type="project" value="TreeGrafter"/>
</dbReference>
<evidence type="ECO:0000256" key="4">
    <source>
        <dbReference type="ARBA" id="ARBA00023125"/>
    </source>
</evidence>
<dbReference type="Gene3D" id="3.40.50.2300">
    <property type="match status" value="1"/>
</dbReference>
<dbReference type="PROSITE" id="PS50110">
    <property type="entry name" value="RESPONSE_REGULATORY"/>
    <property type="match status" value="1"/>
</dbReference>